<keyword evidence="4 7" id="KW-1133">Transmembrane helix</keyword>
<dbReference type="InterPro" id="IPR051633">
    <property type="entry name" value="AceTr"/>
</dbReference>
<sequence>MGAPKLSVDESQHEHQNGDMDDNLQRIRTVGAVSISAELFEKLYLSPQNAVKGDLRKTFGNPTPIALTGFLIALTPLACDLMGWRGAGGNGAAGIGTYYFFGGLLQLLGGFLEWILGNTFPSVVFCAFGAFFLSFAATLSPSFAAFSRYAPAGEDAAAGLTTQGFNASFGFFTIWMGVLCLVFLICAFRTNICFVFIFFTLLLAFSFLTAAYWLLGSNYEGNAAMATKMVKAAGASAFVTCAFGWWIFFAIMVAVMDFPFAIPVGDLSNVVKSATQKNGEV</sequence>
<feature type="transmembrane region" description="Helical" evidence="7">
    <location>
        <begin position="192"/>
        <end position="215"/>
    </location>
</feature>
<gene>
    <name evidence="8" type="ORF">NKR23_g1125</name>
</gene>
<dbReference type="Pfam" id="PF01184">
    <property type="entry name" value="Gpr1_Fun34_YaaH"/>
    <property type="match status" value="1"/>
</dbReference>
<keyword evidence="3 7" id="KW-0812">Transmembrane</keyword>
<dbReference type="PANTHER" id="PTHR31123:SF4">
    <property type="entry name" value="PROTEIN ALCS"/>
    <property type="match status" value="1"/>
</dbReference>
<evidence type="ECO:0000256" key="4">
    <source>
        <dbReference type="ARBA" id="ARBA00022989"/>
    </source>
</evidence>
<organism evidence="8 9">
    <name type="scientific">Pleurostoma richardsiae</name>
    <dbReference type="NCBI Taxonomy" id="41990"/>
    <lineage>
        <taxon>Eukaryota</taxon>
        <taxon>Fungi</taxon>
        <taxon>Dikarya</taxon>
        <taxon>Ascomycota</taxon>
        <taxon>Pezizomycotina</taxon>
        <taxon>Sordariomycetes</taxon>
        <taxon>Sordariomycetidae</taxon>
        <taxon>Calosphaeriales</taxon>
        <taxon>Pleurostomataceae</taxon>
        <taxon>Pleurostoma</taxon>
    </lineage>
</organism>
<protein>
    <recommendedName>
        <fullName evidence="10">GPR1/FUN34/YaaH-class plasma membrane protein</fullName>
    </recommendedName>
</protein>
<evidence type="ECO:0000256" key="6">
    <source>
        <dbReference type="SAM" id="MobiDB-lite"/>
    </source>
</evidence>
<feature type="transmembrane region" description="Helical" evidence="7">
    <location>
        <begin position="96"/>
        <end position="116"/>
    </location>
</feature>
<reference evidence="8" key="1">
    <citation type="submission" date="2022-07" db="EMBL/GenBank/DDBJ databases">
        <title>Fungi with potential for degradation of polypropylene.</title>
        <authorList>
            <person name="Gostincar C."/>
        </authorList>
    </citation>
    <scope>NUCLEOTIDE SEQUENCE</scope>
    <source>
        <strain evidence="8">EXF-13308</strain>
    </source>
</reference>
<feature type="transmembrane region" description="Helical" evidence="7">
    <location>
        <begin position="164"/>
        <end position="185"/>
    </location>
</feature>
<evidence type="ECO:0000256" key="5">
    <source>
        <dbReference type="ARBA" id="ARBA00023136"/>
    </source>
</evidence>
<proteinExistence type="inferred from homology"/>
<feature type="transmembrane region" description="Helical" evidence="7">
    <location>
        <begin position="65"/>
        <end position="84"/>
    </location>
</feature>
<keyword evidence="9" id="KW-1185">Reference proteome</keyword>
<feature type="compositionally biased region" description="Basic and acidic residues" evidence="6">
    <location>
        <begin position="7"/>
        <end position="18"/>
    </location>
</feature>
<comment type="caution">
    <text evidence="8">The sequence shown here is derived from an EMBL/GenBank/DDBJ whole genome shotgun (WGS) entry which is preliminary data.</text>
</comment>
<dbReference type="EMBL" id="JANBVO010000002">
    <property type="protein sequence ID" value="KAJ9156727.1"/>
    <property type="molecule type" value="Genomic_DNA"/>
</dbReference>
<accession>A0AA38S0T8</accession>
<evidence type="ECO:0000256" key="1">
    <source>
        <dbReference type="ARBA" id="ARBA00004141"/>
    </source>
</evidence>
<dbReference type="GO" id="GO:0015123">
    <property type="term" value="F:acetate transmembrane transporter activity"/>
    <property type="evidence" value="ECO:0007669"/>
    <property type="project" value="TreeGrafter"/>
</dbReference>
<dbReference type="PANTHER" id="PTHR31123">
    <property type="entry name" value="ACCUMULATION OF DYADS PROTEIN 2-RELATED"/>
    <property type="match status" value="1"/>
</dbReference>
<evidence type="ECO:0000313" key="8">
    <source>
        <dbReference type="EMBL" id="KAJ9156727.1"/>
    </source>
</evidence>
<dbReference type="AlphaFoldDB" id="A0AA38S0T8"/>
<feature type="transmembrane region" description="Helical" evidence="7">
    <location>
        <begin position="123"/>
        <end position="144"/>
    </location>
</feature>
<evidence type="ECO:0000256" key="3">
    <source>
        <dbReference type="ARBA" id="ARBA00022692"/>
    </source>
</evidence>
<keyword evidence="5 7" id="KW-0472">Membrane</keyword>
<feature type="region of interest" description="Disordered" evidence="6">
    <location>
        <begin position="1"/>
        <end position="21"/>
    </location>
</feature>
<dbReference type="Proteomes" id="UP001174694">
    <property type="component" value="Unassembled WGS sequence"/>
</dbReference>
<evidence type="ECO:0000256" key="2">
    <source>
        <dbReference type="ARBA" id="ARBA00005587"/>
    </source>
</evidence>
<evidence type="ECO:0000313" key="9">
    <source>
        <dbReference type="Proteomes" id="UP001174694"/>
    </source>
</evidence>
<comment type="similarity">
    <text evidence="2">Belongs to the acetate uptake transporter (AceTr) (TC 2.A.96) family.</text>
</comment>
<dbReference type="GO" id="GO:0005886">
    <property type="term" value="C:plasma membrane"/>
    <property type="evidence" value="ECO:0007669"/>
    <property type="project" value="TreeGrafter"/>
</dbReference>
<name>A0AA38S0T8_9PEZI</name>
<evidence type="ECO:0008006" key="10">
    <source>
        <dbReference type="Google" id="ProtNLM"/>
    </source>
</evidence>
<dbReference type="InterPro" id="IPR000791">
    <property type="entry name" value="Gpr1/Fun34/SatP-like"/>
</dbReference>
<feature type="transmembrane region" description="Helical" evidence="7">
    <location>
        <begin position="235"/>
        <end position="255"/>
    </location>
</feature>
<comment type="subcellular location">
    <subcellularLocation>
        <location evidence="1">Membrane</location>
        <topology evidence="1">Multi-pass membrane protein</topology>
    </subcellularLocation>
</comment>
<evidence type="ECO:0000256" key="7">
    <source>
        <dbReference type="SAM" id="Phobius"/>
    </source>
</evidence>